<dbReference type="Proteomes" id="UP001163603">
    <property type="component" value="Chromosome 4"/>
</dbReference>
<protein>
    <submittedName>
        <fullName evidence="1">Uncharacterized protein</fullName>
    </submittedName>
</protein>
<dbReference type="EMBL" id="CM047739">
    <property type="protein sequence ID" value="KAJ0043682.1"/>
    <property type="molecule type" value="Genomic_DNA"/>
</dbReference>
<name>A0ACC0Z1T3_9ROSI</name>
<comment type="caution">
    <text evidence="1">The sequence shown here is derived from an EMBL/GenBank/DDBJ whole genome shotgun (WGS) entry which is preliminary data.</text>
</comment>
<evidence type="ECO:0000313" key="2">
    <source>
        <dbReference type="Proteomes" id="UP001163603"/>
    </source>
</evidence>
<evidence type="ECO:0000313" key="1">
    <source>
        <dbReference type="EMBL" id="KAJ0043682.1"/>
    </source>
</evidence>
<accession>A0ACC0Z1T3</accession>
<keyword evidence="2" id="KW-1185">Reference proteome</keyword>
<reference evidence="2" key="1">
    <citation type="journal article" date="2023" name="G3 (Bethesda)">
        <title>Genome assembly and association tests identify interacting loci associated with vigor, precocity, and sex in interspecific pistachio rootstocks.</title>
        <authorList>
            <person name="Palmer W."/>
            <person name="Jacygrad E."/>
            <person name="Sagayaradj S."/>
            <person name="Cavanaugh K."/>
            <person name="Han R."/>
            <person name="Bertier L."/>
            <person name="Beede B."/>
            <person name="Kafkas S."/>
            <person name="Golino D."/>
            <person name="Preece J."/>
            <person name="Michelmore R."/>
        </authorList>
    </citation>
    <scope>NUCLEOTIDE SEQUENCE [LARGE SCALE GENOMIC DNA]</scope>
</reference>
<sequence>MADNISSRTNVPDADFSDNLFSDTHFSNYLDSDTDLSNELFSDADIEALLCQDDEMSDHQFLWEAWSSKRDREWDYIYNSTSGDRHGNYGGSSGMYSSSECWSVDSETQSQTSVQRFLPENTYYDKGKATDGSTGKSIIGPGDKNVTRNIPPISSKNYEADESPSLLVNDDMQSESTINLKDETCEMNLQVPQLGMVFSSEEEAYKFYKNYATKMGFRVRRGKTQWLTDGTIRKRYIYCSAQGFRSENKSGKARKYQRKETRIGCDAMVQFTHDKDSGKWEITRIVLEHNHDTNAPNQRHNACPSPNSLKEDAIVTPILKAGMMKGTGVANSPESFPCVNHSNSYLSNEKTNILPPEHSQSLVNFPDHLQWEDPTANQSQGQSSSFSCRLVLKALKVITRSEAVEGSHKIVEKYLDMALEEVENVSKVKMTGHIDGNDAEIHKKNGGSNGIDCMETQWKVPNPPCSSKKESCDDAIIHCRPLREERTDDQGPRVRSGSRHWVGETSRQQPCNPAEIIMGERKDEYLRPKRRWRERLRELELARERLHELARERELQLEHARELEHAHELELELELHRELELERACAHELKLEPARVEHDPPR</sequence>
<organism evidence="1 2">
    <name type="scientific">Pistacia integerrima</name>
    <dbReference type="NCBI Taxonomy" id="434235"/>
    <lineage>
        <taxon>Eukaryota</taxon>
        <taxon>Viridiplantae</taxon>
        <taxon>Streptophyta</taxon>
        <taxon>Embryophyta</taxon>
        <taxon>Tracheophyta</taxon>
        <taxon>Spermatophyta</taxon>
        <taxon>Magnoliopsida</taxon>
        <taxon>eudicotyledons</taxon>
        <taxon>Gunneridae</taxon>
        <taxon>Pentapetalae</taxon>
        <taxon>rosids</taxon>
        <taxon>malvids</taxon>
        <taxon>Sapindales</taxon>
        <taxon>Anacardiaceae</taxon>
        <taxon>Pistacia</taxon>
    </lineage>
</organism>
<gene>
    <name evidence="1" type="ORF">Pint_18470</name>
</gene>
<proteinExistence type="predicted"/>